<protein>
    <submittedName>
        <fullName evidence="1">Uncharacterized protein</fullName>
    </submittedName>
</protein>
<reference evidence="1" key="1">
    <citation type="submission" date="2021-05" db="EMBL/GenBank/DDBJ databases">
        <authorList>
            <person name="Pan Q."/>
            <person name="Jouanno E."/>
            <person name="Zahm M."/>
            <person name="Klopp C."/>
            <person name="Cabau C."/>
            <person name="Louis A."/>
            <person name="Berthelot C."/>
            <person name="Parey E."/>
            <person name="Roest Crollius H."/>
            <person name="Montfort J."/>
            <person name="Robinson-Rechavi M."/>
            <person name="Bouchez O."/>
            <person name="Lampietro C."/>
            <person name="Lopez Roques C."/>
            <person name="Donnadieu C."/>
            <person name="Postlethwait J."/>
            <person name="Bobe J."/>
            <person name="Dillon D."/>
            <person name="Chandos A."/>
            <person name="von Hippel F."/>
            <person name="Guiguen Y."/>
        </authorList>
    </citation>
    <scope>NUCLEOTIDE SEQUENCE</scope>
    <source>
        <strain evidence="1">YG-Jan2019</strain>
    </source>
</reference>
<evidence type="ECO:0000313" key="1">
    <source>
        <dbReference type="EMBL" id="KAJ7993503.1"/>
    </source>
</evidence>
<proteinExistence type="predicted"/>
<name>A0ACC2FPY4_DALPE</name>
<keyword evidence="2" id="KW-1185">Reference proteome</keyword>
<dbReference type="EMBL" id="CM055751">
    <property type="protein sequence ID" value="KAJ7993503.1"/>
    <property type="molecule type" value="Genomic_DNA"/>
</dbReference>
<organism evidence="1 2">
    <name type="scientific">Dallia pectoralis</name>
    <name type="common">Alaska blackfish</name>
    <dbReference type="NCBI Taxonomy" id="75939"/>
    <lineage>
        <taxon>Eukaryota</taxon>
        <taxon>Metazoa</taxon>
        <taxon>Chordata</taxon>
        <taxon>Craniata</taxon>
        <taxon>Vertebrata</taxon>
        <taxon>Euteleostomi</taxon>
        <taxon>Actinopterygii</taxon>
        <taxon>Neopterygii</taxon>
        <taxon>Teleostei</taxon>
        <taxon>Protacanthopterygii</taxon>
        <taxon>Esociformes</taxon>
        <taxon>Umbridae</taxon>
        <taxon>Dallia</taxon>
    </lineage>
</organism>
<dbReference type="Proteomes" id="UP001157502">
    <property type="component" value="Chromosome 24"/>
</dbReference>
<sequence>MKPQWWSVTDGLEGSRGGECLSGGVHTIPDDRLSGSPLPSEPTPTQEAKELPGLPCFSCLLPEEEVRQRPRAYLARHVVSPIHPHGNVSSVSALPAIARWCNSEELFFALRGPAKTRVRVKEKLPPAPSIAGARSGWRPQQKEKEMSDTKVKTF</sequence>
<gene>
    <name evidence="1" type="ORF">DPEC_G00273090</name>
</gene>
<evidence type="ECO:0000313" key="2">
    <source>
        <dbReference type="Proteomes" id="UP001157502"/>
    </source>
</evidence>
<accession>A0ACC2FPY4</accession>
<comment type="caution">
    <text evidence="1">The sequence shown here is derived from an EMBL/GenBank/DDBJ whole genome shotgun (WGS) entry which is preliminary data.</text>
</comment>